<organism evidence="3 4">
    <name type="scientific">Corchorus olitorius</name>
    <dbReference type="NCBI Taxonomy" id="93759"/>
    <lineage>
        <taxon>Eukaryota</taxon>
        <taxon>Viridiplantae</taxon>
        <taxon>Streptophyta</taxon>
        <taxon>Embryophyta</taxon>
        <taxon>Tracheophyta</taxon>
        <taxon>Spermatophyta</taxon>
        <taxon>Magnoliopsida</taxon>
        <taxon>eudicotyledons</taxon>
        <taxon>Gunneridae</taxon>
        <taxon>Pentapetalae</taxon>
        <taxon>rosids</taxon>
        <taxon>malvids</taxon>
        <taxon>Malvales</taxon>
        <taxon>Malvaceae</taxon>
        <taxon>Grewioideae</taxon>
        <taxon>Apeibeae</taxon>
        <taxon>Corchorus</taxon>
    </lineage>
</organism>
<comment type="caution">
    <text evidence="3">The sequence shown here is derived from an EMBL/GenBank/DDBJ whole genome shotgun (WGS) entry which is preliminary data.</text>
</comment>
<reference evidence="4" key="1">
    <citation type="submission" date="2013-09" db="EMBL/GenBank/DDBJ databases">
        <title>Corchorus olitorius genome sequencing.</title>
        <authorList>
            <person name="Alam M."/>
            <person name="Haque M.S."/>
            <person name="Islam M.S."/>
            <person name="Emdad E.M."/>
            <person name="Islam M.M."/>
            <person name="Ahmed B."/>
            <person name="Halim A."/>
            <person name="Hossen Q.M.M."/>
            <person name="Hossain M.Z."/>
            <person name="Ahmed R."/>
            <person name="Khan M.M."/>
            <person name="Islam R."/>
            <person name="Rashid M.M."/>
            <person name="Khan S.A."/>
            <person name="Rahman M.S."/>
            <person name="Alam M."/>
            <person name="Yahiya A.S."/>
            <person name="Khan M.S."/>
            <person name="Azam M.S."/>
            <person name="Haque T."/>
            <person name="Lashkar M.Z.H."/>
            <person name="Akhand A.I."/>
            <person name="Morshed G."/>
            <person name="Roy S."/>
            <person name="Uddin K.S."/>
            <person name="Rabeya T."/>
            <person name="Hossain A.S."/>
            <person name="Chowdhury A."/>
            <person name="Snigdha A.R."/>
            <person name="Mortoza M.S."/>
            <person name="Matin S.A."/>
            <person name="Hoque S.M.E."/>
            <person name="Islam M.K."/>
            <person name="Roy D.K."/>
            <person name="Haider R."/>
            <person name="Moosa M.M."/>
            <person name="Elias S.M."/>
            <person name="Hasan A.M."/>
            <person name="Jahan S."/>
            <person name="Shafiuddin M."/>
            <person name="Mahmood N."/>
            <person name="Shommy N.S."/>
        </authorList>
    </citation>
    <scope>NUCLEOTIDE SEQUENCE [LARGE SCALE GENOMIC DNA]</scope>
    <source>
        <strain evidence="4">cv. O-4</strain>
    </source>
</reference>
<keyword evidence="2" id="KW-1133">Transmembrane helix</keyword>
<evidence type="ECO:0000313" key="4">
    <source>
        <dbReference type="Proteomes" id="UP000187203"/>
    </source>
</evidence>
<dbReference type="GO" id="GO:0008483">
    <property type="term" value="F:transaminase activity"/>
    <property type="evidence" value="ECO:0007669"/>
    <property type="project" value="UniProtKB-KW"/>
</dbReference>
<accession>A0A1R3L320</accession>
<feature type="compositionally biased region" description="Basic residues" evidence="1">
    <location>
        <begin position="247"/>
        <end position="256"/>
    </location>
</feature>
<feature type="compositionally biased region" description="Low complexity" evidence="1">
    <location>
        <begin position="257"/>
        <end position="268"/>
    </location>
</feature>
<feature type="transmembrane region" description="Helical" evidence="2">
    <location>
        <begin position="21"/>
        <end position="38"/>
    </location>
</feature>
<dbReference type="Proteomes" id="UP000187203">
    <property type="component" value="Unassembled WGS sequence"/>
</dbReference>
<name>A0A1R3L320_9ROSI</name>
<evidence type="ECO:0000313" key="3">
    <source>
        <dbReference type="EMBL" id="OMP13744.1"/>
    </source>
</evidence>
<sequence>MADLAERASGGRRRRRPPGRSGLVALLLFELLLDAIALERRQVVDEQLAVEVIDLVLDAHRQQAVAFQLEGLAVAIQGLDPDPLGTADLFVEAGNRQAAFLVLAQFLGERLGLGIDEDQRLALVFADVDHHQAAMHVDLGGGQTDAGRFSRGAAKMPQRCFHPARAGPEWWMTSVDGDERLRCPVPTKVAIRARLGRFPDVAGRPAVGVRSGHPASGSPGKLHRGSRRYPLGTSPPDSSANPGNGRRSGRPIRRSRIPISSIPATPWC</sequence>
<keyword evidence="3" id="KW-0808">Transferase</keyword>
<evidence type="ECO:0000256" key="1">
    <source>
        <dbReference type="SAM" id="MobiDB-lite"/>
    </source>
</evidence>
<dbReference type="AlphaFoldDB" id="A0A1R3L320"/>
<keyword evidence="4" id="KW-1185">Reference proteome</keyword>
<feature type="region of interest" description="Disordered" evidence="1">
    <location>
        <begin position="202"/>
        <end position="268"/>
    </location>
</feature>
<gene>
    <name evidence="3" type="ORF">COLO4_01045</name>
</gene>
<keyword evidence="2" id="KW-0472">Membrane</keyword>
<proteinExistence type="predicted"/>
<keyword evidence="2" id="KW-0812">Transmembrane</keyword>
<dbReference type="EMBL" id="AWUE01003394">
    <property type="protein sequence ID" value="OMP13744.1"/>
    <property type="molecule type" value="Genomic_DNA"/>
</dbReference>
<keyword evidence="3" id="KW-0032">Aminotransferase</keyword>
<evidence type="ECO:0000256" key="2">
    <source>
        <dbReference type="SAM" id="Phobius"/>
    </source>
</evidence>
<protein>
    <submittedName>
        <fullName evidence="3">Class I and II aminotransferase</fullName>
    </submittedName>
</protein>